<evidence type="ECO:0000313" key="1">
    <source>
        <dbReference type="EMBL" id="GAV01260.1"/>
    </source>
</evidence>
<evidence type="ECO:0008006" key="3">
    <source>
        <dbReference type="Google" id="ProtNLM"/>
    </source>
</evidence>
<evidence type="ECO:0000313" key="2">
    <source>
        <dbReference type="Proteomes" id="UP000186922"/>
    </source>
</evidence>
<dbReference type="EMBL" id="BDGG01000007">
    <property type="protein sequence ID" value="GAV01260.1"/>
    <property type="molecule type" value="Genomic_DNA"/>
</dbReference>
<dbReference type="AlphaFoldDB" id="A0A1D1VI26"/>
<reference evidence="1 2" key="1">
    <citation type="journal article" date="2016" name="Nat. Commun.">
        <title>Extremotolerant tardigrade genome and improved radiotolerance of human cultured cells by tardigrade-unique protein.</title>
        <authorList>
            <person name="Hashimoto T."/>
            <person name="Horikawa D.D."/>
            <person name="Saito Y."/>
            <person name="Kuwahara H."/>
            <person name="Kozuka-Hata H."/>
            <person name="Shin-I T."/>
            <person name="Minakuchi Y."/>
            <person name="Ohishi K."/>
            <person name="Motoyama A."/>
            <person name="Aizu T."/>
            <person name="Enomoto A."/>
            <person name="Kondo K."/>
            <person name="Tanaka S."/>
            <person name="Hara Y."/>
            <person name="Koshikawa S."/>
            <person name="Sagara H."/>
            <person name="Miura T."/>
            <person name="Yokobori S."/>
            <person name="Miyagawa K."/>
            <person name="Suzuki Y."/>
            <person name="Kubo T."/>
            <person name="Oyama M."/>
            <person name="Kohara Y."/>
            <person name="Fujiyama A."/>
            <person name="Arakawa K."/>
            <person name="Katayama T."/>
            <person name="Toyoda A."/>
            <person name="Kunieda T."/>
        </authorList>
    </citation>
    <scope>NUCLEOTIDE SEQUENCE [LARGE SCALE GENOMIC DNA]</scope>
    <source>
        <strain evidence="1 2">YOKOZUNA-1</strain>
    </source>
</reference>
<proteinExistence type="predicted"/>
<organism evidence="1 2">
    <name type="scientific">Ramazzottius varieornatus</name>
    <name type="common">Water bear</name>
    <name type="synonym">Tardigrade</name>
    <dbReference type="NCBI Taxonomy" id="947166"/>
    <lineage>
        <taxon>Eukaryota</taxon>
        <taxon>Metazoa</taxon>
        <taxon>Ecdysozoa</taxon>
        <taxon>Tardigrada</taxon>
        <taxon>Eutardigrada</taxon>
        <taxon>Parachela</taxon>
        <taxon>Hypsibioidea</taxon>
        <taxon>Ramazzottiidae</taxon>
        <taxon>Ramazzottius</taxon>
    </lineage>
</organism>
<protein>
    <recommendedName>
        <fullName evidence="3">RING-type domain-containing protein</fullName>
    </recommendedName>
</protein>
<comment type="caution">
    <text evidence="1">The sequence shown here is derived from an EMBL/GenBank/DDBJ whole genome shotgun (WGS) entry which is preliminary data.</text>
</comment>
<keyword evidence="2" id="KW-1185">Reference proteome</keyword>
<accession>A0A1D1VI26</accession>
<dbReference type="Gene3D" id="3.30.40.10">
    <property type="entry name" value="Zinc/RING finger domain, C3HC4 (zinc finger)"/>
    <property type="match status" value="1"/>
</dbReference>
<gene>
    <name evidence="1" type="primary">RvY_11999-1</name>
    <name evidence="1" type="synonym">RvY_11999.1</name>
    <name evidence="1" type="ORF">RvY_11999</name>
</gene>
<name>A0A1D1VI26_RAMVA</name>
<dbReference type="InterPro" id="IPR013083">
    <property type="entry name" value="Znf_RING/FYVE/PHD"/>
</dbReference>
<sequence length="134" mass="15518">MNPDRDGRTIQLTITARKVLHAKYGIVDEEQKNILEIPLRGEDQAMVKEAIHHRRSQETDRKFSIVYQLLIALDKLEEPVYNQPPTPHNTLRENQEIEDLKLEKTCKICYSADRDCLVSPCKHVSCCQNSSQED</sequence>
<dbReference type="Proteomes" id="UP000186922">
    <property type="component" value="Unassembled WGS sequence"/>
</dbReference>